<evidence type="ECO:0000313" key="2">
    <source>
        <dbReference type="Proteomes" id="UP001589865"/>
    </source>
</evidence>
<dbReference type="EMBL" id="JBHLUN010000017">
    <property type="protein sequence ID" value="MFC0410706.1"/>
    <property type="molecule type" value="Genomic_DNA"/>
</dbReference>
<dbReference type="InterPro" id="IPR018684">
    <property type="entry name" value="DUF2171"/>
</dbReference>
<reference evidence="1 2" key="1">
    <citation type="submission" date="2024-09" db="EMBL/GenBank/DDBJ databases">
        <authorList>
            <person name="Sun Q."/>
            <person name="Mori K."/>
        </authorList>
    </citation>
    <scope>NUCLEOTIDE SEQUENCE [LARGE SCALE GENOMIC DNA]</scope>
    <source>
        <strain evidence="1 2">TBRC 5777</strain>
    </source>
</reference>
<comment type="caution">
    <text evidence="1">The sequence shown here is derived from an EMBL/GenBank/DDBJ whole genome shotgun (WGS) entry which is preliminary data.</text>
</comment>
<keyword evidence="2" id="KW-1185">Reference proteome</keyword>
<dbReference type="RefSeq" id="WP_377046461.1">
    <property type="nucleotide sequence ID" value="NZ_JBHLUN010000017.1"/>
</dbReference>
<accession>A0ABV6JYA6</accession>
<proteinExistence type="predicted"/>
<dbReference type="Pfam" id="PF09939">
    <property type="entry name" value="DUF2171"/>
    <property type="match status" value="1"/>
</dbReference>
<protein>
    <submittedName>
        <fullName evidence="1">DUF2171 domain-containing protein</fullName>
    </submittedName>
</protein>
<name>A0ABV6JYA6_9PROT</name>
<evidence type="ECO:0000313" key="1">
    <source>
        <dbReference type="EMBL" id="MFC0410706.1"/>
    </source>
</evidence>
<organism evidence="1 2">
    <name type="scientific">Roseomonas elaeocarpi</name>
    <dbReference type="NCBI Taxonomy" id="907779"/>
    <lineage>
        <taxon>Bacteria</taxon>
        <taxon>Pseudomonadati</taxon>
        <taxon>Pseudomonadota</taxon>
        <taxon>Alphaproteobacteria</taxon>
        <taxon>Acetobacterales</taxon>
        <taxon>Roseomonadaceae</taxon>
        <taxon>Roseomonas</taxon>
    </lineage>
</organism>
<gene>
    <name evidence="1" type="ORF">ACFFGY_20855</name>
</gene>
<dbReference type="Proteomes" id="UP001589865">
    <property type="component" value="Unassembled WGS sequence"/>
</dbReference>
<sequence>MADTTLIRDNMPVVDCNGVPLGTVGGLDAGRLRLAVAGGRMCEIALADVSLVDDDKVTLQTTRDETMALMRSGEGRDHTEA</sequence>